<name>A0A1I7X0X4_HETBA</name>
<organism evidence="1 2">
    <name type="scientific">Heterorhabditis bacteriophora</name>
    <name type="common">Entomopathogenic nematode worm</name>
    <dbReference type="NCBI Taxonomy" id="37862"/>
    <lineage>
        <taxon>Eukaryota</taxon>
        <taxon>Metazoa</taxon>
        <taxon>Ecdysozoa</taxon>
        <taxon>Nematoda</taxon>
        <taxon>Chromadorea</taxon>
        <taxon>Rhabditida</taxon>
        <taxon>Rhabditina</taxon>
        <taxon>Rhabditomorpha</taxon>
        <taxon>Strongyloidea</taxon>
        <taxon>Heterorhabditidae</taxon>
        <taxon>Heterorhabditis</taxon>
    </lineage>
</organism>
<accession>A0A1I7X0X4</accession>
<reference evidence="2" key="1">
    <citation type="submission" date="2016-11" db="UniProtKB">
        <authorList>
            <consortium name="WormBaseParasite"/>
        </authorList>
    </citation>
    <scope>IDENTIFICATION</scope>
</reference>
<sequence length="49" mass="5694">MTSQSMTSLIVYLRHSPKFSKNMLVMNDSYLNLVSQKANLFWKALDKRG</sequence>
<dbReference type="AlphaFoldDB" id="A0A1I7X0X4"/>
<keyword evidence="1" id="KW-1185">Reference proteome</keyword>
<evidence type="ECO:0000313" key="1">
    <source>
        <dbReference type="Proteomes" id="UP000095283"/>
    </source>
</evidence>
<dbReference type="Proteomes" id="UP000095283">
    <property type="component" value="Unplaced"/>
</dbReference>
<proteinExistence type="predicted"/>
<protein>
    <submittedName>
        <fullName evidence="2">HMG box domain-containing protein</fullName>
    </submittedName>
</protein>
<dbReference type="WBParaSite" id="Hba_11213">
    <property type="protein sequence ID" value="Hba_11213"/>
    <property type="gene ID" value="Hba_11213"/>
</dbReference>
<evidence type="ECO:0000313" key="2">
    <source>
        <dbReference type="WBParaSite" id="Hba_11213"/>
    </source>
</evidence>